<gene>
    <name evidence="3" type="ORF">PCANC_01887</name>
</gene>
<accession>A0A2N5W4K6</accession>
<feature type="signal peptide" evidence="2">
    <location>
        <begin position="1"/>
        <end position="25"/>
    </location>
</feature>
<evidence type="ECO:0000256" key="2">
    <source>
        <dbReference type="SAM" id="SignalP"/>
    </source>
</evidence>
<feature type="compositionally biased region" description="Basic and acidic residues" evidence="1">
    <location>
        <begin position="601"/>
        <end position="610"/>
    </location>
</feature>
<evidence type="ECO:0000256" key="1">
    <source>
        <dbReference type="SAM" id="MobiDB-lite"/>
    </source>
</evidence>
<evidence type="ECO:0000313" key="3">
    <source>
        <dbReference type="EMBL" id="PLW57140.1"/>
    </source>
</evidence>
<dbReference type="AlphaFoldDB" id="A0A2N5W4K6"/>
<reference evidence="3 4" key="1">
    <citation type="submission" date="2017-11" db="EMBL/GenBank/DDBJ databases">
        <title>De novo assembly and phasing of dikaryotic genomes from two isolates of Puccinia coronata f. sp. avenae, the causal agent of oat crown rust.</title>
        <authorList>
            <person name="Miller M.E."/>
            <person name="Zhang Y."/>
            <person name="Omidvar V."/>
            <person name="Sperschneider J."/>
            <person name="Schwessinger B."/>
            <person name="Raley C."/>
            <person name="Palmer J.M."/>
            <person name="Garnica D."/>
            <person name="Upadhyaya N."/>
            <person name="Rathjen J."/>
            <person name="Taylor J.M."/>
            <person name="Park R.F."/>
            <person name="Dodds P.N."/>
            <person name="Hirsch C.D."/>
            <person name="Kianian S.F."/>
            <person name="Figueroa M."/>
        </authorList>
    </citation>
    <scope>NUCLEOTIDE SEQUENCE [LARGE SCALE GENOMIC DNA]</scope>
    <source>
        <strain evidence="3">12NC29</strain>
    </source>
</reference>
<evidence type="ECO:0000313" key="4">
    <source>
        <dbReference type="Proteomes" id="UP000235388"/>
    </source>
</evidence>
<feature type="region of interest" description="Disordered" evidence="1">
    <location>
        <begin position="494"/>
        <end position="523"/>
    </location>
</feature>
<feature type="compositionally biased region" description="Polar residues" evidence="1">
    <location>
        <begin position="402"/>
        <end position="414"/>
    </location>
</feature>
<keyword evidence="2" id="KW-0732">Signal</keyword>
<organism evidence="3 4">
    <name type="scientific">Puccinia coronata f. sp. avenae</name>
    <dbReference type="NCBI Taxonomy" id="200324"/>
    <lineage>
        <taxon>Eukaryota</taxon>
        <taxon>Fungi</taxon>
        <taxon>Dikarya</taxon>
        <taxon>Basidiomycota</taxon>
        <taxon>Pucciniomycotina</taxon>
        <taxon>Pucciniomycetes</taxon>
        <taxon>Pucciniales</taxon>
        <taxon>Pucciniaceae</taxon>
        <taxon>Puccinia</taxon>
    </lineage>
</organism>
<feature type="compositionally biased region" description="Polar residues" evidence="1">
    <location>
        <begin position="566"/>
        <end position="575"/>
    </location>
</feature>
<name>A0A2N5W4K6_9BASI</name>
<protein>
    <submittedName>
        <fullName evidence="3">Uncharacterized protein</fullName>
    </submittedName>
</protein>
<feature type="compositionally biased region" description="Polar residues" evidence="1">
    <location>
        <begin position="380"/>
        <end position="390"/>
    </location>
</feature>
<dbReference type="Proteomes" id="UP000235388">
    <property type="component" value="Unassembled WGS sequence"/>
</dbReference>
<feature type="compositionally biased region" description="Basic and acidic residues" evidence="1">
    <location>
        <begin position="499"/>
        <end position="515"/>
    </location>
</feature>
<sequence length="706" mass="79846">MTYWSPGIIEAVLALLSFFIYLAKGAPMNLDSKFVPLYSPDNRYAAPPVSHSHPLAYISAVYPGKFITPYLDVGDAQREIKGSWITTHLAPVVYDPNFEGGKWRFAISRRTMISEQYYSDDPAANEFMQRFHLARNSRHNVPASPEISSSPVHEGAFVPGRLNKQGRMINEEGQELAAPCGNDNRPIGEQAFNLITEKKQLHGYSRSDGVLRTMEGRPQDANVTPSSSAGCTYLSQIEDFTKNRKMLQEFHTSKFPENFHSGPGVPSAGFKILPSQKKYDGWTNYSSGYANKPEPKLSNRTVSQRTQGAGVGAMTNVYKDNQNPRNQEHQIEKVMKGPLELKKNLGQYNQPAQFETEFPPLPGKKLMILKPNPPRASGVSLPTNEVSAVSEQEEKERESGPKMSQTTASPNEGQLNHPDSIPSTTNGWNVRRNPSRKTDLSALTTHLRNASQPHAHTPQSHVTGEINMRRGQNQTNRRNTKATRFELVERKNQAMVSNGKRDSKVSDGHELDATKKTTRGSQKSRDLDFRYLEDEKPVELSSEPEVSVFKNSRVNAEGIDVAQFTQTQGPSTETKSTADEFFSKEDSDRKKGKIINSTSNLEKKKQEKEIGKKSYHMSMDKYLAMLCSEEYKNLKKDESIDDIQARNLNSYHEDLIKRIKVPKNQQSPIYKRFKGCFHPEYLIRSVNFRQKSYASSIKAFKNWRYF</sequence>
<keyword evidence="4" id="KW-1185">Reference proteome</keyword>
<feature type="region of interest" description="Disordered" evidence="1">
    <location>
        <begin position="370"/>
        <end position="435"/>
    </location>
</feature>
<proteinExistence type="predicted"/>
<comment type="caution">
    <text evidence="3">The sequence shown here is derived from an EMBL/GenBank/DDBJ whole genome shotgun (WGS) entry which is preliminary data.</text>
</comment>
<feature type="region of interest" description="Disordered" evidence="1">
    <location>
        <begin position="566"/>
        <end position="610"/>
    </location>
</feature>
<feature type="chain" id="PRO_5014995635" evidence="2">
    <location>
        <begin position="26"/>
        <end position="706"/>
    </location>
</feature>
<feature type="compositionally biased region" description="Basic and acidic residues" evidence="1">
    <location>
        <begin position="576"/>
        <end position="589"/>
    </location>
</feature>
<dbReference type="EMBL" id="PGCJ01000014">
    <property type="protein sequence ID" value="PLW57140.1"/>
    <property type="molecule type" value="Genomic_DNA"/>
</dbReference>